<sequence>MEDESQKLMALKKAYAEIILNTAKEAAARIMVSERRALGFQQDLCSTKEEALRMLVRLKKMIEAKTTEAEMTSLRQQRKIDELEAQLHEAEDVVTDLRMELKQVWHKLEMVKNSQVQPFNAPTAIQVASSQNNAVLVPIISSPNRNLEALATFDVNNSALNGRGSDGECCNATKQTKKSCVSQLENYYVHDSDFPSIIMRRKEPELCRNGCTQRILAFERNLSEEKFPTGNADNQHVAIKNKLIVKASDKEDGKCDLQYSVTKNREIIENSSTEVRKPVKICRKRKRKTVANRWSSFLSCCDTYAVNGNIKLSKSAHTRNSVSSYFINKVKRRKRRYRAATGKLSPVVNHCLSILHNVKSGKNLLKINDSDAKIAPLPHLDILESDDNSKPLHHLDLGLLLVKGDTAPICGHASVGLVQRAEEEDRLLFDESVLRNLEGTSAENLTVSDCRMELEVVDVPLNTEMEDVETFEENNKSPSLAEDSRLLKYTFRRKRRKETLSYPDQITSSEMNTVEGRVEKKQNGSPETQKSSLINES</sequence>
<evidence type="ECO:0000256" key="2">
    <source>
        <dbReference type="SAM" id="MobiDB-lite"/>
    </source>
</evidence>
<reference evidence="3" key="1">
    <citation type="journal article" date="2023" name="Science">
        <title>Elucidation of the pathway for biosynthesis of saponin adjuvants from the soapbark tree.</title>
        <authorList>
            <person name="Reed J."/>
            <person name="Orme A."/>
            <person name="El-Demerdash A."/>
            <person name="Owen C."/>
            <person name="Martin L.B.B."/>
            <person name="Misra R.C."/>
            <person name="Kikuchi S."/>
            <person name="Rejzek M."/>
            <person name="Martin A.C."/>
            <person name="Harkess A."/>
            <person name="Leebens-Mack J."/>
            <person name="Louveau T."/>
            <person name="Stephenson M.J."/>
            <person name="Osbourn A."/>
        </authorList>
    </citation>
    <scope>NUCLEOTIDE SEQUENCE</scope>
    <source>
        <strain evidence="3">S10</strain>
    </source>
</reference>
<dbReference type="PANTHER" id="PTHR34778:SF6">
    <property type="entry name" value="SHUGOSHIN C-TERMINAL DOMAIN-CONTAINING PROTEIN"/>
    <property type="match status" value="1"/>
</dbReference>
<keyword evidence="1" id="KW-0175">Coiled coil</keyword>
<dbReference type="Proteomes" id="UP001163823">
    <property type="component" value="Chromosome 3"/>
</dbReference>
<organism evidence="3 4">
    <name type="scientific">Quillaja saponaria</name>
    <name type="common">Soap bark tree</name>
    <dbReference type="NCBI Taxonomy" id="32244"/>
    <lineage>
        <taxon>Eukaryota</taxon>
        <taxon>Viridiplantae</taxon>
        <taxon>Streptophyta</taxon>
        <taxon>Embryophyta</taxon>
        <taxon>Tracheophyta</taxon>
        <taxon>Spermatophyta</taxon>
        <taxon>Magnoliopsida</taxon>
        <taxon>eudicotyledons</taxon>
        <taxon>Gunneridae</taxon>
        <taxon>Pentapetalae</taxon>
        <taxon>rosids</taxon>
        <taxon>fabids</taxon>
        <taxon>Fabales</taxon>
        <taxon>Quillajaceae</taxon>
        <taxon>Quillaja</taxon>
    </lineage>
</organism>
<keyword evidence="4" id="KW-1185">Reference proteome</keyword>
<protein>
    <submittedName>
        <fullName evidence="3">Nuclear mitotic apparatus 1</fullName>
    </submittedName>
</protein>
<proteinExistence type="predicted"/>
<name>A0AAD7Q465_QUISA</name>
<dbReference type="PANTHER" id="PTHR34778">
    <property type="entry name" value="OS02G0580700 PROTEIN"/>
    <property type="match status" value="1"/>
</dbReference>
<feature type="coiled-coil region" evidence="1">
    <location>
        <begin position="48"/>
        <end position="100"/>
    </location>
</feature>
<dbReference type="AlphaFoldDB" id="A0AAD7Q465"/>
<accession>A0AAD7Q465</accession>
<comment type="caution">
    <text evidence="3">The sequence shown here is derived from an EMBL/GenBank/DDBJ whole genome shotgun (WGS) entry which is preliminary data.</text>
</comment>
<feature type="region of interest" description="Disordered" evidence="2">
    <location>
        <begin position="499"/>
        <end position="537"/>
    </location>
</feature>
<dbReference type="KEGG" id="qsa:O6P43_004546"/>
<feature type="compositionally biased region" description="Polar residues" evidence="2">
    <location>
        <begin position="502"/>
        <end position="512"/>
    </location>
</feature>
<gene>
    <name evidence="3" type="ORF">O6P43_004546</name>
</gene>
<evidence type="ECO:0000313" key="3">
    <source>
        <dbReference type="EMBL" id="KAJ7974479.1"/>
    </source>
</evidence>
<dbReference type="EMBL" id="JARAOO010000003">
    <property type="protein sequence ID" value="KAJ7974479.1"/>
    <property type="molecule type" value="Genomic_DNA"/>
</dbReference>
<evidence type="ECO:0000313" key="4">
    <source>
        <dbReference type="Proteomes" id="UP001163823"/>
    </source>
</evidence>
<feature type="compositionally biased region" description="Polar residues" evidence="2">
    <location>
        <begin position="523"/>
        <end position="537"/>
    </location>
</feature>
<evidence type="ECO:0000256" key="1">
    <source>
        <dbReference type="SAM" id="Coils"/>
    </source>
</evidence>